<accession>A0ABQ2RZX8</accession>
<keyword evidence="4" id="KW-0408">Iron</keyword>
<dbReference type="SFLD" id="SFLDF00324">
    <property type="entry name" value="bacteriocin_maturation"/>
    <property type="match status" value="1"/>
</dbReference>
<evidence type="ECO:0000256" key="1">
    <source>
        <dbReference type="ARBA" id="ARBA00001966"/>
    </source>
</evidence>
<dbReference type="SFLD" id="SFLDG01082">
    <property type="entry name" value="B12-binding_domain_containing"/>
    <property type="match status" value="1"/>
</dbReference>
<dbReference type="PANTHER" id="PTHR43409">
    <property type="entry name" value="ANAEROBIC MAGNESIUM-PROTOPORPHYRIN IX MONOMETHYL ESTER CYCLASE-RELATED"/>
    <property type="match status" value="1"/>
</dbReference>
<feature type="domain" description="B12-binding" evidence="6">
    <location>
        <begin position="69"/>
        <end position="221"/>
    </location>
</feature>
<dbReference type="RefSeq" id="WP_189066707.1">
    <property type="nucleotide sequence ID" value="NZ_BMQM01000048.1"/>
</dbReference>
<dbReference type="Gene3D" id="3.80.30.20">
    <property type="entry name" value="tm_1862 like domain"/>
    <property type="match status" value="1"/>
</dbReference>
<dbReference type="NCBIfam" id="TIGR03975">
    <property type="entry name" value="rSAM_ocin_1"/>
    <property type="match status" value="1"/>
</dbReference>
<evidence type="ECO:0000256" key="4">
    <source>
        <dbReference type="ARBA" id="ARBA00023004"/>
    </source>
</evidence>
<feature type="domain" description="Radical SAM core" evidence="7">
    <location>
        <begin position="271"/>
        <end position="484"/>
    </location>
</feature>
<proteinExistence type="predicted"/>
<dbReference type="PANTHER" id="PTHR43409:SF7">
    <property type="entry name" value="BLL1977 PROTEIN"/>
    <property type="match status" value="1"/>
</dbReference>
<reference evidence="9" key="1">
    <citation type="journal article" date="2019" name="Int. J. Syst. Evol. Microbiol.">
        <title>The Global Catalogue of Microorganisms (GCM) 10K type strain sequencing project: providing services to taxonomists for standard genome sequencing and annotation.</title>
        <authorList>
            <consortium name="The Broad Institute Genomics Platform"/>
            <consortium name="The Broad Institute Genome Sequencing Center for Infectious Disease"/>
            <person name="Wu L."/>
            <person name="Ma J."/>
        </authorList>
    </citation>
    <scope>NUCLEOTIDE SEQUENCE [LARGE SCALE GENOMIC DNA]</scope>
    <source>
        <strain evidence="9">JCM 31404</strain>
    </source>
</reference>
<dbReference type="SMART" id="SM00729">
    <property type="entry name" value="Elp3"/>
    <property type="match status" value="1"/>
</dbReference>
<evidence type="ECO:0000259" key="6">
    <source>
        <dbReference type="PROSITE" id="PS51332"/>
    </source>
</evidence>
<dbReference type="Gene3D" id="3.40.50.280">
    <property type="entry name" value="Cobalamin-binding domain"/>
    <property type="match status" value="1"/>
</dbReference>
<dbReference type="PROSITE" id="PS51918">
    <property type="entry name" value="RADICAL_SAM"/>
    <property type="match status" value="1"/>
</dbReference>
<dbReference type="PROSITE" id="PS51332">
    <property type="entry name" value="B12_BINDING"/>
    <property type="match status" value="1"/>
</dbReference>
<gene>
    <name evidence="8" type="ORF">GCM10008959_39510</name>
</gene>
<keyword evidence="5" id="KW-0411">Iron-sulfur</keyword>
<evidence type="ECO:0000313" key="8">
    <source>
        <dbReference type="EMBL" id="GGR74353.1"/>
    </source>
</evidence>
<dbReference type="InterPro" id="IPR023404">
    <property type="entry name" value="rSAM_horseshoe"/>
</dbReference>
<keyword evidence="2" id="KW-0949">S-adenosyl-L-methionine</keyword>
<comment type="caution">
    <text evidence="8">The sequence shown here is derived from an EMBL/GenBank/DDBJ whole genome shotgun (WGS) entry which is preliminary data.</text>
</comment>
<dbReference type="CDD" id="cd01335">
    <property type="entry name" value="Radical_SAM"/>
    <property type="match status" value="1"/>
</dbReference>
<dbReference type="EMBL" id="BMQM01000048">
    <property type="protein sequence ID" value="GGR74353.1"/>
    <property type="molecule type" value="Genomic_DNA"/>
</dbReference>
<dbReference type="InterPro" id="IPR051198">
    <property type="entry name" value="BchE-like"/>
</dbReference>
<evidence type="ECO:0000259" key="7">
    <source>
        <dbReference type="PROSITE" id="PS51918"/>
    </source>
</evidence>
<dbReference type="InterPro" id="IPR023984">
    <property type="entry name" value="rSAM_ocin_1"/>
</dbReference>
<evidence type="ECO:0000256" key="5">
    <source>
        <dbReference type="ARBA" id="ARBA00023014"/>
    </source>
</evidence>
<evidence type="ECO:0000313" key="9">
    <source>
        <dbReference type="Proteomes" id="UP000634308"/>
    </source>
</evidence>
<protein>
    <submittedName>
        <fullName evidence="8">RiPP maturation radical SAM protein 1</fullName>
    </submittedName>
</protein>
<dbReference type="InterPro" id="IPR058240">
    <property type="entry name" value="rSAM_sf"/>
</dbReference>
<dbReference type="SUPFAM" id="SSF102114">
    <property type="entry name" value="Radical SAM enzymes"/>
    <property type="match status" value="1"/>
</dbReference>
<dbReference type="SFLD" id="SFLDS00029">
    <property type="entry name" value="Radical_SAM"/>
    <property type="match status" value="1"/>
</dbReference>
<organism evidence="8 9">
    <name type="scientific">Deinococcus seoulensis</name>
    <dbReference type="NCBI Taxonomy" id="1837379"/>
    <lineage>
        <taxon>Bacteria</taxon>
        <taxon>Thermotogati</taxon>
        <taxon>Deinococcota</taxon>
        <taxon>Deinococci</taxon>
        <taxon>Deinococcales</taxon>
        <taxon>Deinococcaceae</taxon>
        <taxon>Deinococcus</taxon>
    </lineage>
</organism>
<keyword evidence="3" id="KW-0479">Metal-binding</keyword>
<dbReference type="InterPro" id="IPR007197">
    <property type="entry name" value="rSAM"/>
</dbReference>
<name>A0ABQ2RZX8_9DEIO</name>
<sequence>MTSFTSNITLVSMPFTSTLEPSIGLSLLRGQLKEHGHDSQIRYFAIQFEERITKRWYDFIMNTPTQSLVGEWIFSGALFDQSDEDIRQFIRDVLRAEHPDFTPIHGQASRIDESIVQRVLDIREAAREFVEECAESVVQDAPQILGLTSTFQQHLASLALAKRVKDKLPSCHILMGGANCEKEMGVEIIRQFPFVDAVVSGEAEGIIVQLVDCIKNNRTYDDLPAVFTQKNVTDGKFSFNPQTIAMDDMPVPEYHDFFDQVHALRPNVDLYNEGYRVPFETSRGCWWGAKSHCTFCGLNGSTLNYRSKSQERARTELASLIDNYTFQEVSVVDNILDMKYFAEFIPWLATREEKVNLFYEVKANLRKDQLQALKDAGIVRIQPGIESLSDRVLQLMKKGVSGLQNIQLLKWSEEIGITPNWNILWGFPGERPEDYDSMAKLIPLLTHLEPPSSNGTIRLDRFSPHFEKPNAFGFYNIRPFKSYEYIYPFSPNVLYNLAYFFVTDSHRDIPLAAYTLSTRNAVVDWKKQHVSSALFYIDKGDYIIVFDTRAVALKPSTVLNAQEREVLLACDKAVSRRKVTEDLGQEIATTIDQLIHAKFLIEHGELLLALPVKLGRFQPSRAVWQEIERLMGIEETQSAAS</sequence>
<comment type="cofactor">
    <cofactor evidence="1">
        <name>[4Fe-4S] cluster</name>
        <dbReference type="ChEBI" id="CHEBI:49883"/>
    </cofactor>
</comment>
<evidence type="ECO:0000256" key="3">
    <source>
        <dbReference type="ARBA" id="ARBA00022723"/>
    </source>
</evidence>
<dbReference type="Proteomes" id="UP000634308">
    <property type="component" value="Unassembled WGS sequence"/>
</dbReference>
<keyword evidence="9" id="KW-1185">Reference proteome</keyword>
<dbReference type="InterPro" id="IPR006638">
    <property type="entry name" value="Elp3/MiaA/NifB-like_rSAM"/>
</dbReference>
<evidence type="ECO:0000256" key="2">
    <source>
        <dbReference type="ARBA" id="ARBA00022691"/>
    </source>
</evidence>
<dbReference type="Pfam" id="PF04055">
    <property type="entry name" value="Radical_SAM"/>
    <property type="match status" value="1"/>
</dbReference>
<dbReference type="InterPro" id="IPR006158">
    <property type="entry name" value="Cobalamin-bd"/>
</dbReference>